<evidence type="ECO:0000256" key="1">
    <source>
        <dbReference type="ARBA" id="ARBA00022679"/>
    </source>
</evidence>
<dbReference type="GO" id="GO:0030145">
    <property type="term" value="F:manganese ion binding"/>
    <property type="evidence" value="ECO:0007669"/>
    <property type="project" value="TreeGrafter"/>
</dbReference>
<keyword evidence="2" id="KW-0460">Magnesium</keyword>
<keyword evidence="1 2" id="KW-0808">Transferase</keyword>
<dbReference type="PANTHER" id="PTHR10291:SF0">
    <property type="entry name" value="DEHYDRODOLICHYL DIPHOSPHATE SYNTHASE 2"/>
    <property type="match status" value="1"/>
</dbReference>
<dbReference type="Proteomes" id="UP000190285">
    <property type="component" value="Unassembled WGS sequence"/>
</dbReference>
<dbReference type="NCBIfam" id="TIGR00055">
    <property type="entry name" value="uppS"/>
    <property type="match status" value="1"/>
</dbReference>
<feature type="active site" description="Proton acceptor" evidence="2">
    <location>
        <position position="110"/>
    </location>
</feature>
<dbReference type="NCBIfam" id="NF011405">
    <property type="entry name" value="PRK14830.1"/>
    <property type="match status" value="1"/>
</dbReference>
<reference evidence="3 4" key="1">
    <citation type="submission" date="2017-02" db="EMBL/GenBank/DDBJ databases">
        <authorList>
            <person name="Peterson S.W."/>
        </authorList>
    </citation>
    <scope>NUCLEOTIDE SEQUENCE [LARGE SCALE GENOMIC DNA]</scope>
    <source>
        <strain evidence="3 4">M1</strain>
    </source>
</reference>
<dbReference type="InterPro" id="IPR018520">
    <property type="entry name" value="UPP_synth-like_CS"/>
</dbReference>
<evidence type="ECO:0000313" key="3">
    <source>
        <dbReference type="EMBL" id="SKC74162.1"/>
    </source>
</evidence>
<comment type="cofactor">
    <cofactor evidence="2">
        <name>Mg(2+)</name>
        <dbReference type="ChEBI" id="CHEBI:18420"/>
    </cofactor>
    <text evidence="2">Binds 2 magnesium ions per subunit.</text>
</comment>
<feature type="binding site" evidence="2">
    <location>
        <position position="67"/>
    </location>
    <ligand>
        <name>substrate</name>
    </ligand>
</feature>
<feature type="binding site" evidence="2">
    <location>
        <position position="111"/>
    </location>
    <ligand>
        <name>substrate</name>
    </ligand>
</feature>
<keyword evidence="4" id="KW-1185">Reference proteome</keyword>
<feature type="binding site" evidence="2">
    <location>
        <begin position="63"/>
        <end position="66"/>
    </location>
    <ligand>
        <name>substrate</name>
    </ligand>
</feature>
<feature type="binding site" evidence="2">
    <location>
        <position position="249"/>
    </location>
    <ligand>
        <name>Mg(2+)</name>
        <dbReference type="ChEBI" id="CHEBI:18420"/>
    </ligand>
</feature>
<dbReference type="FunFam" id="3.40.1180.10:FF:000001">
    <property type="entry name" value="(2E,6E)-farnesyl-diphosphate-specific ditrans,polycis-undecaprenyl-diphosphate synthase"/>
    <property type="match status" value="1"/>
</dbReference>
<dbReference type="SUPFAM" id="SSF64005">
    <property type="entry name" value="Undecaprenyl diphosphate synthase"/>
    <property type="match status" value="1"/>
</dbReference>
<feature type="binding site" evidence="2">
    <location>
        <position position="62"/>
    </location>
    <ligand>
        <name>Mg(2+)</name>
        <dbReference type="ChEBI" id="CHEBI:18420"/>
    </ligand>
</feature>
<dbReference type="CDD" id="cd00475">
    <property type="entry name" value="Cis_IPPS"/>
    <property type="match status" value="1"/>
</dbReference>
<dbReference type="EC" id="2.5.1.-" evidence="2"/>
<dbReference type="GO" id="GO:0000287">
    <property type="term" value="F:magnesium ion binding"/>
    <property type="evidence" value="ECO:0007669"/>
    <property type="project" value="UniProtKB-UniRule"/>
</dbReference>
<dbReference type="HAMAP" id="MF_01139">
    <property type="entry name" value="ISPT"/>
    <property type="match status" value="1"/>
</dbReference>
<feature type="active site" evidence="2">
    <location>
        <position position="62"/>
    </location>
</feature>
<name>A0A1T5LDT2_9FIRM</name>
<evidence type="ECO:0000256" key="2">
    <source>
        <dbReference type="HAMAP-Rule" id="MF_01139"/>
    </source>
</evidence>
<dbReference type="PANTHER" id="PTHR10291">
    <property type="entry name" value="DEHYDRODOLICHYL DIPHOSPHATE SYNTHASE FAMILY MEMBER"/>
    <property type="match status" value="1"/>
</dbReference>
<feature type="binding site" evidence="2">
    <location>
        <position position="75"/>
    </location>
    <ligand>
        <name>substrate</name>
    </ligand>
</feature>
<dbReference type="InterPro" id="IPR001441">
    <property type="entry name" value="UPP_synth-like"/>
</dbReference>
<dbReference type="GO" id="GO:0016094">
    <property type="term" value="P:polyprenol biosynthetic process"/>
    <property type="evidence" value="ECO:0007669"/>
    <property type="project" value="TreeGrafter"/>
</dbReference>
<dbReference type="InterPro" id="IPR036424">
    <property type="entry name" value="UPP_synth-like_sf"/>
</dbReference>
<organism evidence="3 4">
    <name type="scientific">Maledivibacter halophilus</name>
    <dbReference type="NCBI Taxonomy" id="36842"/>
    <lineage>
        <taxon>Bacteria</taxon>
        <taxon>Bacillati</taxon>
        <taxon>Bacillota</taxon>
        <taxon>Clostridia</taxon>
        <taxon>Peptostreptococcales</taxon>
        <taxon>Caminicellaceae</taxon>
        <taxon>Maledivibacter</taxon>
    </lineage>
</organism>
<feature type="binding site" evidence="2">
    <location>
        <begin position="107"/>
        <end position="109"/>
    </location>
    <ligand>
        <name>substrate</name>
    </ligand>
</feature>
<dbReference type="Gene3D" id="3.40.1180.10">
    <property type="entry name" value="Decaprenyl diphosphate synthase-like"/>
    <property type="match status" value="1"/>
</dbReference>
<comment type="function">
    <text evidence="2">Catalyzes the condensation of isopentenyl diphosphate (IPP) with allylic pyrophosphates generating different type of terpenoids.</text>
</comment>
<feature type="binding site" evidence="2">
    <location>
        <position position="113"/>
    </location>
    <ligand>
        <name>substrate</name>
    </ligand>
</feature>
<feature type="binding site" evidence="2">
    <location>
        <position position="230"/>
    </location>
    <ligand>
        <name>substrate</name>
    </ligand>
</feature>
<dbReference type="STRING" id="36842.SAMN02194393_02823"/>
<comment type="similarity">
    <text evidence="2">Belongs to the UPP synthase family.</text>
</comment>
<keyword evidence="2" id="KW-0479">Metal-binding</keyword>
<protein>
    <recommendedName>
        <fullName evidence="2">Isoprenyl transferase</fullName>
        <ecNumber evidence="2">2.5.1.-</ecNumber>
    </recommendedName>
</protein>
<feature type="binding site" evidence="2">
    <location>
        <position position="79"/>
    </location>
    <ligand>
        <name>substrate</name>
    </ligand>
</feature>
<dbReference type="EMBL" id="FUZT01000006">
    <property type="protein sequence ID" value="SKC74162.1"/>
    <property type="molecule type" value="Genomic_DNA"/>
</dbReference>
<proteinExistence type="inferred from homology"/>
<sequence>MKKVEFLKNIGNLFFHNLTGRVKCFTDGEGLRLMFKIEKKNTEKSNNIDKENIPEHIAIIMDGNGRWAKKRNLPRISGHKAGVEALRSVIKTCSNIGVSYLTLYAFSTENWKRPKEEVNGLMDLLVLYLRKEIGQLHKNNVKINIIGDVSKLPKKAILEIEKATKLTMKNNGLNVNIALNYGGRSEIMMAVKNICQSVINKDFSIDEIDERKFSDFLHTRNIPDPDLLIRSSGEKRISNFLLWQIAYTEIWFTDVYWPDFKAEHIYEAIADFAKRKRRFGGI</sequence>
<dbReference type="PROSITE" id="PS01066">
    <property type="entry name" value="UPP_SYNTHASE"/>
    <property type="match status" value="1"/>
</dbReference>
<dbReference type="AlphaFoldDB" id="A0A1T5LDT2"/>
<feature type="binding site" evidence="2">
    <location>
        <begin position="236"/>
        <end position="238"/>
    </location>
    <ligand>
        <name>substrate</name>
    </ligand>
</feature>
<evidence type="ECO:0000313" key="4">
    <source>
        <dbReference type="Proteomes" id="UP000190285"/>
    </source>
</evidence>
<accession>A0A1T5LDT2</accession>
<dbReference type="GO" id="GO:0005829">
    <property type="term" value="C:cytosol"/>
    <property type="evidence" value="ECO:0007669"/>
    <property type="project" value="TreeGrafter"/>
</dbReference>
<comment type="subunit">
    <text evidence="2">Homodimer.</text>
</comment>
<dbReference type="Pfam" id="PF01255">
    <property type="entry name" value="Prenyltransf"/>
    <property type="match status" value="1"/>
</dbReference>
<gene>
    <name evidence="3" type="ORF">SAMN02194393_02823</name>
</gene>
<dbReference type="GO" id="GO:0008834">
    <property type="term" value="F:ditrans,polycis-undecaprenyl-diphosphate synthase [(2E,6E)-farnesyl-diphosphate specific] activity"/>
    <property type="evidence" value="ECO:0007669"/>
    <property type="project" value="TreeGrafter"/>
</dbReference>